<name>A0A8H7PCX3_MORIS</name>
<keyword evidence="2" id="KW-0812">Transmembrane</keyword>
<evidence type="ECO:0000256" key="1">
    <source>
        <dbReference type="SAM" id="MobiDB-lite"/>
    </source>
</evidence>
<feature type="region of interest" description="Disordered" evidence="1">
    <location>
        <begin position="407"/>
        <end position="447"/>
    </location>
</feature>
<reference evidence="4" key="1">
    <citation type="submission" date="2020-12" db="EMBL/GenBank/DDBJ databases">
        <title>Metabolic potential, ecology and presence of endohyphal bacteria is reflected in genomic diversity of Mucoromycotina.</title>
        <authorList>
            <person name="Muszewska A."/>
            <person name="Okrasinska A."/>
            <person name="Steczkiewicz K."/>
            <person name="Drgas O."/>
            <person name="Orlowska M."/>
            <person name="Perlinska-Lenart U."/>
            <person name="Aleksandrzak-Piekarczyk T."/>
            <person name="Szatraj K."/>
            <person name="Zielenkiewicz U."/>
            <person name="Pilsyk S."/>
            <person name="Malc E."/>
            <person name="Mieczkowski P."/>
            <person name="Kruszewska J.S."/>
            <person name="Biernat P."/>
            <person name="Pawlowska J."/>
        </authorList>
    </citation>
    <scope>NUCLEOTIDE SEQUENCE</scope>
    <source>
        <strain evidence="4">WA0000067209</strain>
    </source>
</reference>
<comment type="caution">
    <text evidence="4">The sequence shown here is derived from an EMBL/GenBank/DDBJ whole genome shotgun (WGS) entry which is preliminary data.</text>
</comment>
<dbReference type="Pfam" id="PF04706">
    <property type="entry name" value="Dickkopf_N"/>
    <property type="match status" value="1"/>
</dbReference>
<dbReference type="EMBL" id="JAEPQZ010000022">
    <property type="protein sequence ID" value="KAG2171349.1"/>
    <property type="molecule type" value="Genomic_DNA"/>
</dbReference>
<sequence length="525" mass="55280">MAKAMYVTTSSDQTSTSGDGVTSGSSSSDSTTGDSGSTEQSSSSTPTETTPIPTTTTTTTTVPPTTTTEPVTTPTPTPEPTTTPTEQPSPTTPTPPQTTPNTPNPQTTPVNQTPSPVKPGISATSSVILPSSLPVNSMSSIASSFILSSSGSPVTSSIIAMPSATGSCTSGQACVSGQYCSSGNMTCMTVLADGSACTGDEMCSSGHCSNAICIAAATSSKTSSGEIAGIVIGSIGGFGVAVGVLFCLRRRRKRQVSRMRGFTPSMALNGHLNDKNFYTDTRNVTAAERHKSDYSFTSEQAALESLSSMSMTMSPIGRQSAVYYRNNQMYNLSGTNSPFDDNDTYQTMSANSSQPALLSAVPPAMQSSVVRSSKFDFLQSAFAKRNLPEKHPIQVSEHENIWPAPAHSEVSSNRTSLVDGPNPSWQALTSQPPSRQGYASSDHMATTSNRMSSTTFGSGHHHVGVDDDESVIDSAYSPAQTHPQPVRVSPRPHNHNPFRPNKPAVLPRDAWSKEDEDGMNAYQYF</sequence>
<gene>
    <name evidence="4" type="ORF">INT43_002971</name>
</gene>
<evidence type="ECO:0000259" key="3">
    <source>
        <dbReference type="Pfam" id="PF04706"/>
    </source>
</evidence>
<dbReference type="Proteomes" id="UP000654370">
    <property type="component" value="Unassembled WGS sequence"/>
</dbReference>
<feature type="domain" description="Dickkopf N-terminal cysteine-rich" evidence="3">
    <location>
        <begin position="167"/>
        <end position="214"/>
    </location>
</feature>
<dbReference type="InterPro" id="IPR006796">
    <property type="entry name" value="Dickkopf_N"/>
</dbReference>
<keyword evidence="5" id="KW-1185">Reference proteome</keyword>
<dbReference type="PRINTS" id="PR01217">
    <property type="entry name" value="PRICHEXTENSN"/>
</dbReference>
<evidence type="ECO:0000313" key="5">
    <source>
        <dbReference type="Proteomes" id="UP000654370"/>
    </source>
</evidence>
<keyword evidence="2" id="KW-1133">Transmembrane helix</keyword>
<dbReference type="AlphaFoldDB" id="A0A8H7PCX3"/>
<evidence type="ECO:0000313" key="4">
    <source>
        <dbReference type="EMBL" id="KAG2171349.1"/>
    </source>
</evidence>
<feature type="compositionally biased region" description="Low complexity" evidence="1">
    <location>
        <begin position="7"/>
        <end position="72"/>
    </location>
</feature>
<feature type="transmembrane region" description="Helical" evidence="2">
    <location>
        <begin position="227"/>
        <end position="248"/>
    </location>
</feature>
<feature type="region of interest" description="Disordered" evidence="1">
    <location>
        <begin position="476"/>
        <end position="525"/>
    </location>
</feature>
<feature type="compositionally biased region" description="Polar residues" evidence="1">
    <location>
        <begin position="423"/>
        <end position="447"/>
    </location>
</feature>
<feature type="region of interest" description="Disordered" evidence="1">
    <location>
        <begin position="1"/>
        <end position="122"/>
    </location>
</feature>
<accession>A0A8H7PCX3</accession>
<dbReference type="GO" id="GO:0005576">
    <property type="term" value="C:extracellular region"/>
    <property type="evidence" value="ECO:0007669"/>
    <property type="project" value="InterPro"/>
</dbReference>
<organism evidence="4 5">
    <name type="scientific">Mortierella isabellina</name>
    <name type="common">Filamentous fungus</name>
    <name type="synonym">Umbelopsis isabellina</name>
    <dbReference type="NCBI Taxonomy" id="91625"/>
    <lineage>
        <taxon>Eukaryota</taxon>
        <taxon>Fungi</taxon>
        <taxon>Fungi incertae sedis</taxon>
        <taxon>Mucoromycota</taxon>
        <taxon>Mucoromycotina</taxon>
        <taxon>Umbelopsidomycetes</taxon>
        <taxon>Umbelopsidales</taxon>
        <taxon>Umbelopsidaceae</taxon>
        <taxon>Umbelopsis</taxon>
    </lineage>
</organism>
<keyword evidence="2" id="KW-0472">Membrane</keyword>
<feature type="compositionally biased region" description="Low complexity" evidence="1">
    <location>
        <begin position="99"/>
        <end position="115"/>
    </location>
</feature>
<protein>
    <recommendedName>
        <fullName evidence="3">Dickkopf N-terminal cysteine-rich domain-containing protein</fullName>
    </recommendedName>
</protein>
<proteinExistence type="predicted"/>
<dbReference type="OrthoDB" id="2437184at2759"/>
<evidence type="ECO:0000256" key="2">
    <source>
        <dbReference type="SAM" id="Phobius"/>
    </source>
</evidence>